<dbReference type="EMBL" id="BT071425">
    <property type="protein sequence ID" value="ACN40885.1"/>
    <property type="molecule type" value="mRNA"/>
</dbReference>
<dbReference type="CDD" id="cd03419">
    <property type="entry name" value="GRX_GRXh_1_2_like"/>
    <property type="match status" value="1"/>
</dbReference>
<evidence type="ECO:0000256" key="6">
    <source>
        <dbReference type="ARBA" id="ARBA00023284"/>
    </source>
</evidence>
<dbReference type="AlphaFoldDB" id="A9NK43"/>
<keyword evidence="6" id="KW-0676">Redox-active center</keyword>
<dbReference type="InterPro" id="IPR036249">
    <property type="entry name" value="Thioredoxin-like_sf"/>
</dbReference>
<accession>A9NK43</accession>
<evidence type="ECO:0000256" key="1">
    <source>
        <dbReference type="ARBA" id="ARBA00002549"/>
    </source>
</evidence>
<dbReference type="InterPro" id="IPR011899">
    <property type="entry name" value="Glutaredoxin_euk/vir"/>
</dbReference>
<name>A9NK43_PICSI</name>
<dbReference type="NCBIfam" id="TIGR02180">
    <property type="entry name" value="GRX_euk"/>
    <property type="match status" value="1"/>
</dbReference>
<reference evidence="8" key="1">
    <citation type="journal article" date="2008" name="BMC Genomics">
        <title>A conifer genomics resource of 200,000 spruce (Picea spp.) ESTs and 6,464 high-quality, sequence-finished full-length cDNAs for Sitka spruce (Picea sitchensis).</title>
        <authorList>
            <person name="Ralph S.G."/>
            <person name="Chun H.J."/>
            <person name="Kolosova N."/>
            <person name="Cooper D."/>
            <person name="Oddy C."/>
            <person name="Ritland C.E."/>
            <person name="Kirkpatrick R."/>
            <person name="Moore R."/>
            <person name="Barber S."/>
            <person name="Holt R.A."/>
            <person name="Jones S.J."/>
            <person name="Marra M.A."/>
            <person name="Douglas C.J."/>
            <person name="Ritland K."/>
            <person name="Bohlmann J."/>
        </authorList>
    </citation>
    <scope>NUCLEOTIDE SEQUENCE</scope>
    <source>
        <tissue evidence="9">Bark</tissue>
        <tissue evidence="8">Green portion of the leader tissue</tissue>
    </source>
</reference>
<keyword evidence="4" id="KW-0249">Electron transport</keyword>
<sequence length="115" mass="12116">MGGSTSKNPQIIEMAMGKAKEIVSSNSVVVFSKTYCPYCTQVKQLLSSLGAKTKVVELDTESDGKEIQTALQEWTGQRTVPSVFIGGTHIGGCDDTVAKHNSGKLVPLLTEAGGV</sequence>
<comment type="function">
    <text evidence="1">Has a glutathione-disulfide oxidoreductase activity in the presence of NADPH and glutathione reductase. Reduces low molecular weight disulfides and proteins.</text>
</comment>
<evidence type="ECO:0000313" key="8">
    <source>
        <dbReference type="EMBL" id="ABK21004.1"/>
    </source>
</evidence>
<dbReference type="InterPro" id="IPR011767">
    <property type="entry name" value="GLR_AS"/>
</dbReference>
<dbReference type="EMBL" id="EF081616">
    <property type="protein sequence ID" value="ABK21004.1"/>
    <property type="molecule type" value="mRNA"/>
</dbReference>
<dbReference type="PROSITE" id="PS51354">
    <property type="entry name" value="GLUTAREDOXIN_2"/>
    <property type="match status" value="1"/>
</dbReference>
<evidence type="ECO:0000259" key="7">
    <source>
        <dbReference type="Pfam" id="PF00462"/>
    </source>
</evidence>
<keyword evidence="5" id="KW-1015">Disulfide bond</keyword>
<dbReference type="FunFam" id="3.40.30.10:FF:000093">
    <property type="entry name" value="Glutaredoxin 2"/>
    <property type="match status" value="1"/>
</dbReference>
<evidence type="ECO:0000256" key="3">
    <source>
        <dbReference type="ARBA" id="ARBA00022448"/>
    </source>
</evidence>
<dbReference type="GO" id="GO:0005737">
    <property type="term" value="C:cytoplasm"/>
    <property type="evidence" value="ECO:0007669"/>
    <property type="project" value="TreeGrafter"/>
</dbReference>
<dbReference type="InterPro" id="IPR014025">
    <property type="entry name" value="Glutaredoxin_subgr"/>
</dbReference>
<dbReference type="PANTHER" id="PTHR45694:SF14">
    <property type="entry name" value="GLUTAREDOXIN-C2"/>
    <property type="match status" value="1"/>
</dbReference>
<dbReference type="EMBL" id="EF086256">
    <property type="protein sequence ID" value="ABK25537.1"/>
    <property type="molecule type" value="mRNA"/>
</dbReference>
<protein>
    <recommendedName>
        <fullName evidence="7">Glutaredoxin domain-containing protein</fullName>
    </recommendedName>
</protein>
<evidence type="ECO:0000256" key="2">
    <source>
        <dbReference type="ARBA" id="ARBA00007190"/>
    </source>
</evidence>
<evidence type="ECO:0000256" key="4">
    <source>
        <dbReference type="ARBA" id="ARBA00022982"/>
    </source>
</evidence>
<dbReference type="GO" id="GO:0015038">
    <property type="term" value="F:glutathione disulfide oxidoreductase activity"/>
    <property type="evidence" value="ECO:0007669"/>
    <property type="project" value="TreeGrafter"/>
</dbReference>
<dbReference type="InterPro" id="IPR002109">
    <property type="entry name" value="Glutaredoxin"/>
</dbReference>
<dbReference type="PANTHER" id="PTHR45694">
    <property type="entry name" value="GLUTAREDOXIN 2"/>
    <property type="match status" value="1"/>
</dbReference>
<dbReference type="PRINTS" id="PR00160">
    <property type="entry name" value="GLUTAREDOXIN"/>
</dbReference>
<evidence type="ECO:0000313" key="9">
    <source>
        <dbReference type="EMBL" id="ABK25537.1"/>
    </source>
</evidence>
<dbReference type="GO" id="GO:0034599">
    <property type="term" value="P:cellular response to oxidative stress"/>
    <property type="evidence" value="ECO:0007669"/>
    <property type="project" value="TreeGrafter"/>
</dbReference>
<dbReference type="Pfam" id="PF00462">
    <property type="entry name" value="Glutaredoxin"/>
    <property type="match status" value="1"/>
</dbReference>
<evidence type="ECO:0000313" key="10">
    <source>
        <dbReference type="EMBL" id="ACN40885.1"/>
    </source>
</evidence>
<dbReference type="PROSITE" id="PS00195">
    <property type="entry name" value="GLUTAREDOXIN_1"/>
    <property type="match status" value="1"/>
</dbReference>
<evidence type="ECO:0000256" key="5">
    <source>
        <dbReference type="ARBA" id="ARBA00023157"/>
    </source>
</evidence>
<comment type="similarity">
    <text evidence="2">Belongs to the glutaredoxin family. CPYC subfamily.</text>
</comment>
<dbReference type="Gene3D" id="3.40.30.10">
    <property type="entry name" value="Glutaredoxin"/>
    <property type="match status" value="1"/>
</dbReference>
<dbReference type="EMBL" id="EF085643">
    <property type="protein sequence ID" value="ABK24946.1"/>
    <property type="molecule type" value="mRNA"/>
</dbReference>
<dbReference type="SUPFAM" id="SSF52833">
    <property type="entry name" value="Thioredoxin-like"/>
    <property type="match status" value="1"/>
</dbReference>
<organism evidence="8">
    <name type="scientific">Picea sitchensis</name>
    <name type="common">Sitka spruce</name>
    <name type="synonym">Pinus sitchensis</name>
    <dbReference type="NCBI Taxonomy" id="3332"/>
    <lineage>
        <taxon>Eukaryota</taxon>
        <taxon>Viridiplantae</taxon>
        <taxon>Streptophyta</taxon>
        <taxon>Embryophyta</taxon>
        <taxon>Tracheophyta</taxon>
        <taxon>Spermatophyta</taxon>
        <taxon>Pinopsida</taxon>
        <taxon>Pinidae</taxon>
        <taxon>Conifers I</taxon>
        <taxon>Pinales</taxon>
        <taxon>Pinaceae</taxon>
        <taxon>Picea</taxon>
    </lineage>
</organism>
<proteinExistence type="evidence at transcript level"/>
<keyword evidence="3" id="KW-0813">Transport</keyword>
<reference evidence="10" key="2">
    <citation type="submission" date="2009-02" db="EMBL/GenBank/DDBJ databases">
        <title>Full length sequence-verified cDNA sequences from Sitka spruce (Picea sitchensis).</title>
        <authorList>
            <person name="Reid K.E."/>
            <person name="Liao N."/>
            <person name="Ralph S."/>
            <person name="Kolosova N."/>
            <person name="Oddy C."/>
            <person name="Moore R."/>
            <person name="Mayo M."/>
            <person name="Wagner S."/>
            <person name="King J."/>
            <person name="Yanchuk A."/>
            <person name="Holt R."/>
            <person name="Jones S."/>
            <person name="Marra M."/>
            <person name="Ritland C.E."/>
            <person name="Ritland K."/>
            <person name="Bohlmann J."/>
        </authorList>
    </citation>
    <scope>NUCLEOTIDE SEQUENCE</scope>
    <source>
        <tissue evidence="10">Bark</tissue>
    </source>
</reference>
<feature type="domain" description="Glutaredoxin" evidence="7">
    <location>
        <begin position="28"/>
        <end position="90"/>
    </location>
</feature>